<sequence length="44" mass="5224">MMYHKDEIPSIEKAIDLILSNMDKENYMKIKDEVLLNMNKLLVV</sequence>
<dbReference type="EMBL" id="MN739887">
    <property type="protein sequence ID" value="QHT76044.1"/>
    <property type="molecule type" value="Genomic_DNA"/>
</dbReference>
<protein>
    <submittedName>
        <fullName evidence="1">Uncharacterized protein</fullName>
    </submittedName>
</protein>
<evidence type="ECO:0000313" key="1">
    <source>
        <dbReference type="EMBL" id="QHT76044.1"/>
    </source>
</evidence>
<proteinExistence type="predicted"/>
<organism evidence="1">
    <name type="scientific">viral metagenome</name>
    <dbReference type="NCBI Taxonomy" id="1070528"/>
    <lineage>
        <taxon>unclassified sequences</taxon>
        <taxon>metagenomes</taxon>
        <taxon>organismal metagenomes</taxon>
    </lineage>
</organism>
<accession>A0A6C0H6B6</accession>
<reference evidence="1" key="1">
    <citation type="journal article" date="2020" name="Nature">
        <title>Giant virus diversity and host interactions through global metagenomics.</title>
        <authorList>
            <person name="Schulz F."/>
            <person name="Roux S."/>
            <person name="Paez-Espino D."/>
            <person name="Jungbluth S."/>
            <person name="Walsh D.A."/>
            <person name="Denef V.J."/>
            <person name="McMahon K.D."/>
            <person name="Konstantinidis K.T."/>
            <person name="Eloe-Fadrosh E.A."/>
            <person name="Kyrpides N.C."/>
            <person name="Woyke T."/>
        </authorList>
    </citation>
    <scope>NUCLEOTIDE SEQUENCE</scope>
    <source>
        <strain evidence="1">GVMAG-M-3300023179-71</strain>
    </source>
</reference>
<name>A0A6C0H6B6_9ZZZZ</name>
<dbReference type="AlphaFoldDB" id="A0A6C0H6B6"/>